<dbReference type="KEGG" id="bmh:BMWSH_2458"/>
<dbReference type="Proteomes" id="UP000001283">
    <property type="component" value="Chromosome"/>
</dbReference>
<reference evidence="1 2" key="1">
    <citation type="journal article" date="2011" name="J. Bacteriol.">
        <title>Complete genome sequence of the industrial strain Bacillus megaterium WSH-002.</title>
        <authorList>
            <person name="Liu L."/>
            <person name="Li Y."/>
            <person name="Zhang J."/>
            <person name="Zou W."/>
            <person name="Zhou Z."/>
            <person name="Liu J."/>
            <person name="Li X."/>
            <person name="Wang L."/>
            <person name="Chen J."/>
        </authorList>
    </citation>
    <scope>NUCLEOTIDE SEQUENCE [LARGE SCALE GENOMIC DNA]</scope>
    <source>
        <strain evidence="1 2">WSH-002</strain>
    </source>
</reference>
<protein>
    <submittedName>
        <fullName evidence="1">Uncharacterized protein</fullName>
    </submittedName>
</protein>
<name>A0A8D3X1U6_PRIMW</name>
<accession>A0A8D3X1U6</accession>
<evidence type="ECO:0000313" key="1">
    <source>
        <dbReference type="EMBL" id="AEN89340.1"/>
    </source>
</evidence>
<organism evidence="1 2">
    <name type="scientific">Priestia megaterium (strain WSH-002)</name>
    <name type="common">Bacillus megaterium</name>
    <dbReference type="NCBI Taxonomy" id="1006007"/>
    <lineage>
        <taxon>Bacteria</taxon>
        <taxon>Bacillati</taxon>
        <taxon>Bacillota</taxon>
        <taxon>Bacilli</taxon>
        <taxon>Bacillales</taxon>
        <taxon>Bacillaceae</taxon>
        <taxon>Priestia</taxon>
    </lineage>
</organism>
<proteinExistence type="predicted"/>
<sequence>MNFIQSFFTFSKGLIPHKKALVASHRQSSAFYVTVVFSLKL</sequence>
<gene>
    <name evidence="1" type="ORF">BMWSH_2458</name>
</gene>
<dbReference type="EMBL" id="CP003017">
    <property type="protein sequence ID" value="AEN89340.1"/>
    <property type="molecule type" value="Genomic_DNA"/>
</dbReference>
<dbReference type="AlphaFoldDB" id="A0A8D3X1U6"/>
<evidence type="ECO:0000313" key="2">
    <source>
        <dbReference type="Proteomes" id="UP000001283"/>
    </source>
</evidence>